<feature type="region of interest" description="Disordered" evidence="1">
    <location>
        <begin position="69"/>
        <end position="99"/>
    </location>
</feature>
<dbReference type="EMBL" id="GGFK01014432">
    <property type="protein sequence ID" value="MBW47753.1"/>
    <property type="molecule type" value="Transcribed_RNA"/>
</dbReference>
<evidence type="ECO:0000313" key="2">
    <source>
        <dbReference type="EMBL" id="MBW47753.1"/>
    </source>
</evidence>
<protein>
    <submittedName>
        <fullName evidence="2">Putative secreted protein</fullName>
    </submittedName>
</protein>
<proteinExistence type="predicted"/>
<name>A0A2M4B3Y4_9DIPT</name>
<accession>A0A2M4B3Y4</accession>
<organism evidence="2">
    <name type="scientific">Anopheles triannulatus</name>
    <dbReference type="NCBI Taxonomy" id="58253"/>
    <lineage>
        <taxon>Eukaryota</taxon>
        <taxon>Metazoa</taxon>
        <taxon>Ecdysozoa</taxon>
        <taxon>Arthropoda</taxon>
        <taxon>Hexapoda</taxon>
        <taxon>Insecta</taxon>
        <taxon>Pterygota</taxon>
        <taxon>Neoptera</taxon>
        <taxon>Endopterygota</taxon>
        <taxon>Diptera</taxon>
        <taxon>Nematocera</taxon>
        <taxon>Culicoidea</taxon>
        <taxon>Culicidae</taxon>
        <taxon>Anophelinae</taxon>
        <taxon>Anopheles</taxon>
    </lineage>
</organism>
<sequence>MLYVLPFRCCCPVGMIPTILWTTTFVRFCICFVPFLNGDCGEERLFGDLTNRLTIPIVYSFQCWHRRNHKTRSLPPCSRRWPSGGNKRRPSNGKIRGYR</sequence>
<evidence type="ECO:0000256" key="1">
    <source>
        <dbReference type="SAM" id="MobiDB-lite"/>
    </source>
</evidence>
<reference evidence="2" key="1">
    <citation type="submission" date="2018-01" db="EMBL/GenBank/DDBJ databases">
        <title>An insight into the sialome of Amazonian anophelines.</title>
        <authorList>
            <person name="Ribeiro J.M."/>
            <person name="Scarpassa V."/>
            <person name="Calvo E."/>
        </authorList>
    </citation>
    <scope>NUCLEOTIDE SEQUENCE</scope>
    <source>
        <tissue evidence="2">Salivary glands</tissue>
    </source>
</reference>
<dbReference type="AlphaFoldDB" id="A0A2M4B3Y4"/>
<feature type="compositionally biased region" description="Basic residues" evidence="1">
    <location>
        <begin position="86"/>
        <end position="99"/>
    </location>
</feature>